<dbReference type="Gene3D" id="3.30.1450.10">
    <property type="match status" value="1"/>
</dbReference>
<dbReference type="Pfam" id="PF04355">
    <property type="entry name" value="BamE"/>
    <property type="match status" value="1"/>
</dbReference>
<dbReference type="InterPro" id="IPR028011">
    <property type="entry name" value="DUF4476"/>
</dbReference>
<evidence type="ECO:0000256" key="1">
    <source>
        <dbReference type="ARBA" id="ARBA00022729"/>
    </source>
</evidence>
<evidence type="ECO:0000256" key="2">
    <source>
        <dbReference type="ARBA" id="ARBA00023136"/>
    </source>
</evidence>
<dbReference type="InterPro" id="IPR007450">
    <property type="entry name" value="BamE_dom"/>
</dbReference>
<accession>A0ABV1FQ34</accession>
<gene>
    <name evidence="6" type="ORF">AAAT34_05355</name>
</gene>
<sequence>MKRNEWMALIVTSFLMLAICMSASANTYNNNKTVERGMTKRAVMHLLGKPKMRSFDATGDRWEYVKNELSPFKPTELITVVFDRNEQVVAYYSRTSDSNTNRPLYPVLPPYGDDILPDGTDHYNGPLSDDAFNVLYGKVQKASFADNKLDLLEVACLGCNFSCAQTARIIKLLSFSSDQLKALSLMAPYIVDPQNAIDIYNVFSFESDKQKAAEIITISTSQANRAY</sequence>
<dbReference type="Pfam" id="PF14771">
    <property type="entry name" value="DUF4476"/>
    <property type="match status" value="1"/>
</dbReference>
<proteinExistence type="predicted"/>
<feature type="chain" id="PRO_5047300693" evidence="3">
    <location>
        <begin position="26"/>
        <end position="227"/>
    </location>
</feature>
<dbReference type="RefSeq" id="WP_215759448.1">
    <property type="nucleotide sequence ID" value="NZ_JAHKBE010000012.1"/>
</dbReference>
<organism evidence="6 7">
    <name type="scientific">Hallella faecis</name>
    <dbReference type="NCBI Taxonomy" id="2841596"/>
    <lineage>
        <taxon>Bacteria</taxon>
        <taxon>Pseudomonadati</taxon>
        <taxon>Bacteroidota</taxon>
        <taxon>Bacteroidia</taxon>
        <taxon>Bacteroidales</taxon>
        <taxon>Prevotellaceae</taxon>
        <taxon>Hallella</taxon>
    </lineage>
</organism>
<evidence type="ECO:0000313" key="6">
    <source>
        <dbReference type="EMBL" id="MEQ2486483.1"/>
    </source>
</evidence>
<evidence type="ECO:0000259" key="4">
    <source>
        <dbReference type="Pfam" id="PF04355"/>
    </source>
</evidence>
<reference evidence="6 7" key="1">
    <citation type="submission" date="2024-04" db="EMBL/GenBank/DDBJ databases">
        <title>Human intestinal bacterial collection.</title>
        <authorList>
            <person name="Pauvert C."/>
            <person name="Hitch T.C.A."/>
            <person name="Clavel T."/>
        </authorList>
    </citation>
    <scope>NUCLEOTIDE SEQUENCE [LARGE SCALE GENOMIC DNA]</scope>
    <source>
        <strain evidence="6 7">CLA-AA-H145</strain>
    </source>
</reference>
<feature type="signal peptide" evidence="3">
    <location>
        <begin position="1"/>
        <end position="25"/>
    </location>
</feature>
<protein>
    <submittedName>
        <fullName evidence="6">DUF4476 domain-containing protein</fullName>
    </submittedName>
</protein>
<evidence type="ECO:0000256" key="3">
    <source>
        <dbReference type="SAM" id="SignalP"/>
    </source>
</evidence>
<keyword evidence="2" id="KW-0472">Membrane</keyword>
<dbReference type="EMBL" id="JBBNFP010000014">
    <property type="protein sequence ID" value="MEQ2486483.1"/>
    <property type="molecule type" value="Genomic_DNA"/>
</dbReference>
<feature type="domain" description="DUF4476" evidence="5">
    <location>
        <begin position="127"/>
        <end position="216"/>
    </location>
</feature>
<keyword evidence="1 3" id="KW-0732">Signal</keyword>
<dbReference type="InterPro" id="IPR037873">
    <property type="entry name" value="BamE-like"/>
</dbReference>
<name>A0ABV1FQ34_9BACT</name>
<evidence type="ECO:0000259" key="5">
    <source>
        <dbReference type="Pfam" id="PF14771"/>
    </source>
</evidence>
<dbReference type="Proteomes" id="UP001487296">
    <property type="component" value="Unassembled WGS sequence"/>
</dbReference>
<keyword evidence="7" id="KW-1185">Reference proteome</keyword>
<evidence type="ECO:0000313" key="7">
    <source>
        <dbReference type="Proteomes" id="UP001487296"/>
    </source>
</evidence>
<comment type="caution">
    <text evidence="6">The sequence shown here is derived from an EMBL/GenBank/DDBJ whole genome shotgun (WGS) entry which is preliminary data.</text>
</comment>
<feature type="domain" description="Outer membrane protein assembly factor BamE" evidence="4">
    <location>
        <begin position="32"/>
        <end position="88"/>
    </location>
</feature>